<dbReference type="Proteomes" id="UP000203464">
    <property type="component" value="Unassembled WGS sequence"/>
</dbReference>
<proteinExistence type="predicted"/>
<dbReference type="InterPro" id="IPR029068">
    <property type="entry name" value="Glyas_Bleomycin-R_OHBP_Dase"/>
</dbReference>
<dbReference type="InterPro" id="IPR025870">
    <property type="entry name" value="Glyoxalase-like_dom"/>
</dbReference>
<accession>A0A238JRM3</accession>
<protein>
    <recommendedName>
        <fullName evidence="1">Glyoxalase-like domain-containing protein</fullName>
    </recommendedName>
</protein>
<reference evidence="3" key="1">
    <citation type="submission" date="2017-05" db="EMBL/GenBank/DDBJ databases">
        <authorList>
            <person name="Rodrigo-Torres L."/>
            <person name="Arahal R. D."/>
            <person name="Lucena T."/>
        </authorList>
    </citation>
    <scope>NUCLEOTIDE SEQUENCE [LARGE SCALE GENOMIC DNA]</scope>
    <source>
        <strain evidence="3">CECT 8868</strain>
    </source>
</reference>
<evidence type="ECO:0000313" key="2">
    <source>
        <dbReference type="EMBL" id="SMX33093.1"/>
    </source>
</evidence>
<organism evidence="2 3">
    <name type="scientific">Octadecabacter ascidiaceicola</name>
    <dbReference type="NCBI Taxonomy" id="1655543"/>
    <lineage>
        <taxon>Bacteria</taxon>
        <taxon>Pseudomonadati</taxon>
        <taxon>Pseudomonadota</taxon>
        <taxon>Alphaproteobacteria</taxon>
        <taxon>Rhodobacterales</taxon>
        <taxon>Roseobacteraceae</taxon>
        <taxon>Octadecabacter</taxon>
    </lineage>
</organism>
<gene>
    <name evidence="2" type="ORF">OCA8868_00882</name>
</gene>
<sequence length="198" mass="21595">MKLDHLAIAAETLEEGVSWAEERMGVTFQGGGKHERFGTHNKLLGLEDDIYIEVIAADPSANSMGPRWFGLDVFSGPPRLVNWICEPCVLEPLLIHGMEAVEMSRDELRWDMGVPPDGTLPMGGGFPTVLSWKTDTPPGAKLISSGLKLEVLTVRHPNALDIAAELDGVLRDDRVRFAEDATISLSAQFCSENGLITL</sequence>
<feature type="domain" description="Glyoxalase-like" evidence="1">
    <location>
        <begin position="3"/>
        <end position="168"/>
    </location>
</feature>
<evidence type="ECO:0000313" key="3">
    <source>
        <dbReference type="Proteomes" id="UP000203464"/>
    </source>
</evidence>
<dbReference type="Pfam" id="PF13468">
    <property type="entry name" value="Glyoxalase_3"/>
    <property type="match status" value="1"/>
</dbReference>
<name>A0A238JRM3_9RHOB</name>
<dbReference type="OrthoDB" id="8451710at2"/>
<dbReference type="AlphaFoldDB" id="A0A238JRM3"/>
<keyword evidence="3" id="KW-1185">Reference proteome</keyword>
<dbReference type="Gene3D" id="3.10.180.10">
    <property type="entry name" value="2,3-Dihydroxybiphenyl 1,2-Dioxygenase, domain 1"/>
    <property type="match status" value="1"/>
</dbReference>
<dbReference type="RefSeq" id="WP_093995279.1">
    <property type="nucleotide sequence ID" value="NZ_FXYD01000001.1"/>
</dbReference>
<dbReference type="EMBL" id="FXYD01000001">
    <property type="protein sequence ID" value="SMX33093.1"/>
    <property type="molecule type" value="Genomic_DNA"/>
</dbReference>
<evidence type="ECO:0000259" key="1">
    <source>
        <dbReference type="Pfam" id="PF13468"/>
    </source>
</evidence>